<dbReference type="GeneID" id="63781220"/>
<gene>
    <name evidence="1" type="ORF">BCR38DRAFT_510232</name>
</gene>
<name>A0A1Y2E780_9PEZI</name>
<keyword evidence="2" id="KW-1185">Reference proteome</keyword>
<dbReference type="InParanoid" id="A0A1Y2E780"/>
<dbReference type="RefSeq" id="XP_040718024.1">
    <property type="nucleotide sequence ID" value="XM_040865008.1"/>
</dbReference>
<dbReference type="EMBL" id="MCFJ01000004">
    <property type="protein sequence ID" value="ORY67400.1"/>
    <property type="molecule type" value="Genomic_DNA"/>
</dbReference>
<organism evidence="1 2">
    <name type="scientific">Pseudomassariella vexata</name>
    <dbReference type="NCBI Taxonomy" id="1141098"/>
    <lineage>
        <taxon>Eukaryota</taxon>
        <taxon>Fungi</taxon>
        <taxon>Dikarya</taxon>
        <taxon>Ascomycota</taxon>
        <taxon>Pezizomycotina</taxon>
        <taxon>Sordariomycetes</taxon>
        <taxon>Xylariomycetidae</taxon>
        <taxon>Amphisphaeriales</taxon>
        <taxon>Pseudomassariaceae</taxon>
        <taxon>Pseudomassariella</taxon>
    </lineage>
</organism>
<dbReference type="Proteomes" id="UP000193689">
    <property type="component" value="Unassembled WGS sequence"/>
</dbReference>
<evidence type="ECO:0000313" key="1">
    <source>
        <dbReference type="EMBL" id="ORY67400.1"/>
    </source>
</evidence>
<accession>A0A1Y2E780</accession>
<dbReference type="AlphaFoldDB" id="A0A1Y2E780"/>
<proteinExistence type="predicted"/>
<sequence>MLFIFTSQAAALPEHNSDMVNPVAAAANAPAYQEHRLLFTIVMSTARAVLGRFTPRLVKAKTLGSGIWRVSRRYRLHIMTRSLAFHSMVLASVAGRDDRQKEGHTTASSSFHVDLAGRRIDRMPPEKCRRSDYKQSARPSSQLVYEHNAGKILMVALSNFRVPPCILVAVSIVSLLVRGDRYEESRGDSTGLPPTEASLGPGIKLGVV</sequence>
<evidence type="ECO:0000313" key="2">
    <source>
        <dbReference type="Proteomes" id="UP000193689"/>
    </source>
</evidence>
<comment type="caution">
    <text evidence="1">The sequence shown here is derived from an EMBL/GenBank/DDBJ whole genome shotgun (WGS) entry which is preliminary data.</text>
</comment>
<reference evidence="1 2" key="1">
    <citation type="submission" date="2016-07" db="EMBL/GenBank/DDBJ databases">
        <title>Pervasive Adenine N6-methylation of Active Genes in Fungi.</title>
        <authorList>
            <consortium name="DOE Joint Genome Institute"/>
            <person name="Mondo S.J."/>
            <person name="Dannebaum R.O."/>
            <person name="Kuo R.C."/>
            <person name="Labutti K."/>
            <person name="Haridas S."/>
            <person name="Kuo A."/>
            <person name="Salamov A."/>
            <person name="Ahrendt S.R."/>
            <person name="Lipzen A."/>
            <person name="Sullivan W."/>
            <person name="Andreopoulos W.B."/>
            <person name="Clum A."/>
            <person name="Lindquist E."/>
            <person name="Daum C."/>
            <person name="Ramamoorthy G.K."/>
            <person name="Gryganskyi A."/>
            <person name="Culley D."/>
            <person name="Magnuson J.K."/>
            <person name="James T.Y."/>
            <person name="O'Malley M.A."/>
            <person name="Stajich J.E."/>
            <person name="Spatafora J.W."/>
            <person name="Visel A."/>
            <person name="Grigoriev I.V."/>
        </authorList>
    </citation>
    <scope>NUCLEOTIDE SEQUENCE [LARGE SCALE GENOMIC DNA]</scope>
    <source>
        <strain evidence="1 2">CBS 129021</strain>
    </source>
</reference>
<protein>
    <submittedName>
        <fullName evidence="1">Uncharacterized protein</fullName>
    </submittedName>
</protein>